<evidence type="ECO:0000313" key="5">
    <source>
        <dbReference type="EMBL" id="KAH6645130.1"/>
    </source>
</evidence>
<dbReference type="GeneID" id="70133179"/>
<feature type="domain" description="Carboxylesterase type B" evidence="4">
    <location>
        <begin position="69"/>
        <end position="553"/>
    </location>
</feature>
<reference evidence="5" key="1">
    <citation type="journal article" date="2021" name="Nat. Commun.">
        <title>Genetic determinants of endophytism in the Arabidopsis root mycobiome.</title>
        <authorList>
            <person name="Mesny F."/>
            <person name="Miyauchi S."/>
            <person name="Thiergart T."/>
            <person name="Pickel B."/>
            <person name="Atanasova L."/>
            <person name="Karlsson M."/>
            <person name="Huettel B."/>
            <person name="Barry K.W."/>
            <person name="Haridas S."/>
            <person name="Chen C."/>
            <person name="Bauer D."/>
            <person name="Andreopoulos W."/>
            <person name="Pangilinan J."/>
            <person name="LaButti K."/>
            <person name="Riley R."/>
            <person name="Lipzen A."/>
            <person name="Clum A."/>
            <person name="Drula E."/>
            <person name="Henrissat B."/>
            <person name="Kohler A."/>
            <person name="Grigoriev I.V."/>
            <person name="Martin F.M."/>
            <person name="Hacquard S."/>
        </authorList>
    </citation>
    <scope>NUCLEOTIDE SEQUENCE</scope>
    <source>
        <strain evidence="5">MPI-SDFR-AT-0073</strain>
    </source>
</reference>
<comment type="caution">
    <text evidence="5">The sequence shown here is derived from an EMBL/GenBank/DDBJ whole genome shotgun (WGS) entry which is preliminary data.</text>
</comment>
<dbReference type="Pfam" id="PF00135">
    <property type="entry name" value="COesterase"/>
    <property type="match status" value="1"/>
</dbReference>
<dbReference type="Gene3D" id="3.40.50.1820">
    <property type="entry name" value="alpha/beta hydrolase"/>
    <property type="match status" value="1"/>
</dbReference>
<keyword evidence="6" id="KW-1185">Reference proteome</keyword>
<evidence type="ECO:0000256" key="3">
    <source>
        <dbReference type="RuleBase" id="RU361235"/>
    </source>
</evidence>
<evidence type="ECO:0000256" key="1">
    <source>
        <dbReference type="ARBA" id="ARBA00005964"/>
    </source>
</evidence>
<dbReference type="PROSITE" id="PS00122">
    <property type="entry name" value="CARBOXYLESTERASE_B_1"/>
    <property type="match status" value="1"/>
</dbReference>
<keyword evidence="2 3" id="KW-0378">Hydrolase</keyword>
<dbReference type="PANTHER" id="PTHR43918:SF4">
    <property type="entry name" value="CARBOXYLIC ESTER HYDROLASE"/>
    <property type="match status" value="1"/>
</dbReference>
<dbReference type="GO" id="GO:0052689">
    <property type="term" value="F:carboxylic ester hydrolase activity"/>
    <property type="evidence" value="ECO:0007669"/>
    <property type="project" value="TreeGrafter"/>
</dbReference>
<dbReference type="EC" id="3.1.1.-" evidence="3"/>
<evidence type="ECO:0000256" key="2">
    <source>
        <dbReference type="ARBA" id="ARBA00022801"/>
    </source>
</evidence>
<dbReference type="SUPFAM" id="SSF53474">
    <property type="entry name" value="alpha/beta-Hydrolases"/>
    <property type="match status" value="1"/>
</dbReference>
<evidence type="ECO:0000259" key="4">
    <source>
        <dbReference type="Pfam" id="PF00135"/>
    </source>
</evidence>
<dbReference type="PANTHER" id="PTHR43918">
    <property type="entry name" value="ACETYLCHOLINESTERASE"/>
    <property type="match status" value="1"/>
</dbReference>
<dbReference type="InterPro" id="IPR002018">
    <property type="entry name" value="CarbesteraseB"/>
</dbReference>
<dbReference type="EMBL" id="JAGPXC010000012">
    <property type="protein sequence ID" value="KAH6645130.1"/>
    <property type="molecule type" value="Genomic_DNA"/>
</dbReference>
<gene>
    <name evidence="5" type="ORF">BKA67DRAFT_586992</name>
</gene>
<dbReference type="AlphaFoldDB" id="A0A9P8RKT4"/>
<dbReference type="InterPro" id="IPR050654">
    <property type="entry name" value="AChE-related_enzymes"/>
</dbReference>
<protein>
    <recommendedName>
        <fullName evidence="3">Carboxylic ester hydrolase</fullName>
        <ecNumber evidence="3">3.1.1.-</ecNumber>
    </recommendedName>
</protein>
<organism evidence="5 6">
    <name type="scientific">Truncatella angustata</name>
    <dbReference type="NCBI Taxonomy" id="152316"/>
    <lineage>
        <taxon>Eukaryota</taxon>
        <taxon>Fungi</taxon>
        <taxon>Dikarya</taxon>
        <taxon>Ascomycota</taxon>
        <taxon>Pezizomycotina</taxon>
        <taxon>Sordariomycetes</taxon>
        <taxon>Xylariomycetidae</taxon>
        <taxon>Amphisphaeriales</taxon>
        <taxon>Sporocadaceae</taxon>
        <taxon>Truncatella</taxon>
    </lineage>
</organism>
<sequence>MDRMRWLVKNLPSAAAAVAVTLLLISGDGAFASPSDARATISKEPTDTNPPTVYDPDHNVTYVGVARNGIEIFLNIPYGADTSGANRFRPPQPATVPSGSTIIAQAYGPACPQALRNSTNPLELSPITQVSEDCLNLNVARPKGLKPSDNLLPVMVYIHGGSYFVGWNGDLSIVPDGLVLQADENGTPVIHVAMNYRLGVFGFAQSDALRAEKSENAALRDQRLAFDWVRHNIAYFGGDPSRVTIFGQSSGGVSVGLHLLAYGGTQPFHFHQAICQSQALAPGITGNFTRDAMQAVVDATGCNVTAFDSIETVACLRELDTEVLESAALDTWQYDNAHNGGDVWLPVVDGDFLPAAPSQLLRDGRFAAVPDDVNAIMIGWCDDDVNQFIDPSIETAADTRSFIGEFISGVSSTNLDTLLALYPVSDFDDDPTAGLSAEFYRAARIQRDVMMVCQPIYLGSSLAAAVKDTSDDDDFRVYIYDWNQTMLDTALQSSENVTGLGSIHTSEFAYVFGNLSRYDVDGYAYAPTDADWVLEQRASRSWAAFATTGRPGTLAGKIVDDDIFQGFEPGLDADGELLGVYVIGGPNQGWGTVESDDGRSPSPWKISAQKLRERCAFLNSEEMIEGIRY</sequence>
<proteinExistence type="inferred from homology"/>
<dbReference type="OrthoDB" id="408631at2759"/>
<name>A0A9P8RKT4_9PEZI</name>
<dbReference type="RefSeq" id="XP_045951644.1">
    <property type="nucleotide sequence ID" value="XM_046104288.1"/>
</dbReference>
<evidence type="ECO:0000313" key="6">
    <source>
        <dbReference type="Proteomes" id="UP000758603"/>
    </source>
</evidence>
<accession>A0A9P8RKT4</accession>
<dbReference type="Proteomes" id="UP000758603">
    <property type="component" value="Unassembled WGS sequence"/>
</dbReference>
<dbReference type="InterPro" id="IPR029058">
    <property type="entry name" value="AB_hydrolase_fold"/>
</dbReference>
<comment type="similarity">
    <text evidence="1 3">Belongs to the type-B carboxylesterase/lipase family.</text>
</comment>
<dbReference type="InterPro" id="IPR019826">
    <property type="entry name" value="Carboxylesterase_B_AS"/>
</dbReference>